<organism evidence="1 2">
    <name type="scientific">Piloderma croceum (strain F 1598)</name>
    <dbReference type="NCBI Taxonomy" id="765440"/>
    <lineage>
        <taxon>Eukaryota</taxon>
        <taxon>Fungi</taxon>
        <taxon>Dikarya</taxon>
        <taxon>Basidiomycota</taxon>
        <taxon>Agaricomycotina</taxon>
        <taxon>Agaricomycetes</taxon>
        <taxon>Agaricomycetidae</taxon>
        <taxon>Atheliales</taxon>
        <taxon>Atheliaceae</taxon>
        <taxon>Piloderma</taxon>
    </lineage>
</organism>
<name>A0A0C3BDS8_PILCF</name>
<reference evidence="2" key="2">
    <citation type="submission" date="2015-01" db="EMBL/GenBank/DDBJ databases">
        <title>Evolutionary Origins and Diversification of the Mycorrhizal Mutualists.</title>
        <authorList>
            <consortium name="DOE Joint Genome Institute"/>
            <consortium name="Mycorrhizal Genomics Consortium"/>
            <person name="Kohler A."/>
            <person name="Kuo A."/>
            <person name="Nagy L.G."/>
            <person name="Floudas D."/>
            <person name="Copeland A."/>
            <person name="Barry K.W."/>
            <person name="Cichocki N."/>
            <person name="Veneault-Fourrey C."/>
            <person name="LaButti K."/>
            <person name="Lindquist E.A."/>
            <person name="Lipzen A."/>
            <person name="Lundell T."/>
            <person name="Morin E."/>
            <person name="Murat C."/>
            <person name="Riley R."/>
            <person name="Ohm R."/>
            <person name="Sun H."/>
            <person name="Tunlid A."/>
            <person name="Henrissat B."/>
            <person name="Grigoriev I.V."/>
            <person name="Hibbett D.S."/>
            <person name="Martin F."/>
        </authorList>
    </citation>
    <scope>NUCLEOTIDE SEQUENCE [LARGE SCALE GENOMIC DNA]</scope>
    <source>
        <strain evidence="2">F 1598</strain>
    </source>
</reference>
<evidence type="ECO:0000313" key="2">
    <source>
        <dbReference type="Proteomes" id="UP000054166"/>
    </source>
</evidence>
<dbReference type="InParanoid" id="A0A0C3BDS8"/>
<keyword evidence="2" id="KW-1185">Reference proteome</keyword>
<evidence type="ECO:0000313" key="1">
    <source>
        <dbReference type="EMBL" id="KIM84473.1"/>
    </source>
</evidence>
<reference evidence="1 2" key="1">
    <citation type="submission" date="2014-04" db="EMBL/GenBank/DDBJ databases">
        <authorList>
            <consortium name="DOE Joint Genome Institute"/>
            <person name="Kuo A."/>
            <person name="Tarkka M."/>
            <person name="Buscot F."/>
            <person name="Kohler A."/>
            <person name="Nagy L.G."/>
            <person name="Floudas D."/>
            <person name="Copeland A."/>
            <person name="Barry K.W."/>
            <person name="Cichocki N."/>
            <person name="Veneault-Fourrey C."/>
            <person name="LaButti K."/>
            <person name="Lindquist E.A."/>
            <person name="Lipzen A."/>
            <person name="Lundell T."/>
            <person name="Morin E."/>
            <person name="Murat C."/>
            <person name="Sun H."/>
            <person name="Tunlid A."/>
            <person name="Henrissat B."/>
            <person name="Grigoriev I.V."/>
            <person name="Hibbett D.S."/>
            <person name="Martin F."/>
            <person name="Nordberg H.P."/>
            <person name="Cantor M.N."/>
            <person name="Hua S.X."/>
        </authorList>
    </citation>
    <scope>NUCLEOTIDE SEQUENCE [LARGE SCALE GENOMIC DNA]</scope>
    <source>
        <strain evidence="1 2">F 1598</strain>
    </source>
</reference>
<dbReference type="EMBL" id="KN832987">
    <property type="protein sequence ID" value="KIM84473.1"/>
    <property type="molecule type" value="Genomic_DNA"/>
</dbReference>
<dbReference type="AlphaFoldDB" id="A0A0C3BDS8"/>
<dbReference type="HOGENOM" id="CLU_2004774_0_0_1"/>
<accession>A0A0C3BDS8</accession>
<sequence length="124" mass="14096">MEGASSHYSPGCILSIRILTPWHRTPREWFINISSSLPTCNIHQISHFLTTLAVRLVFGTLNFITFAHSGFLRTAYVTFASFKVTTLSISRSHPQLCPFSLHFECITSSFESRTLHKTTYKAQD</sequence>
<gene>
    <name evidence="1" type="ORF">PILCRDRAFT_384563</name>
</gene>
<dbReference type="Proteomes" id="UP000054166">
    <property type="component" value="Unassembled WGS sequence"/>
</dbReference>
<protein>
    <submittedName>
        <fullName evidence="1">Uncharacterized protein</fullName>
    </submittedName>
</protein>
<proteinExistence type="predicted"/>